<feature type="transmembrane region" description="Helical" evidence="2">
    <location>
        <begin position="208"/>
        <end position="228"/>
    </location>
</feature>
<keyword evidence="2" id="KW-0472">Membrane</keyword>
<gene>
    <name evidence="3" type="ORF">V6R90_04750</name>
</gene>
<protein>
    <recommendedName>
        <fullName evidence="5">YfhO family protein</fullName>
    </recommendedName>
</protein>
<feature type="transmembrane region" description="Helical" evidence="2">
    <location>
        <begin position="174"/>
        <end position="202"/>
    </location>
</feature>
<feature type="transmembrane region" description="Helical" evidence="2">
    <location>
        <begin position="554"/>
        <end position="581"/>
    </location>
</feature>
<dbReference type="EMBL" id="JBEGDP010000003">
    <property type="protein sequence ID" value="MEQ7846579.1"/>
    <property type="molecule type" value="Genomic_DNA"/>
</dbReference>
<feature type="transmembrane region" description="Helical" evidence="2">
    <location>
        <begin position="304"/>
        <end position="323"/>
    </location>
</feature>
<dbReference type="Proteomes" id="UP001482520">
    <property type="component" value="Unassembled WGS sequence"/>
</dbReference>
<proteinExistence type="predicted"/>
<evidence type="ECO:0000256" key="2">
    <source>
        <dbReference type="SAM" id="Phobius"/>
    </source>
</evidence>
<feature type="transmembrane region" description="Helical" evidence="2">
    <location>
        <begin position="28"/>
        <end position="52"/>
    </location>
</feature>
<feature type="transmembrane region" description="Helical" evidence="2">
    <location>
        <begin position="376"/>
        <end position="394"/>
    </location>
</feature>
<sequence length="593" mass="60628">MTDTGQHDPSERRAVDPRPTPPRPTPPWLVPLWSLLLAVPLLGPALAPGYVLSFDMVWVPDLALRPDVWGLGSGLPRAVPSDAVVGLLDEVVGGMVLQKLVLLGSLVAGGVGAARLAPGPTPVRLLAVGLWQWNPFVVERLVLGAWPVLVAYAALPWLLLLAREWRTGGRVPRRLWLVVPLACLSASAGLASALVLVLAAWGRGRRRAVLAMAAAGNAPWLVAGALHASVATTDAAGARLFALQGEGAVPGPLAALTLGGVWNVEVVPPSRLGATGWVALVVLAALALLGSRAWWRATVARERGVLLAAWATGWLLAVLTWAAPDAFGSLAASVPGLGLLRDGSRLLLLCAPLLVLLVAHGAGVLLALARRPAAPVLPLAVAGAAVLLPVALLPDATWGAAGRLGAVDFPSSWAAARPVVSAAAASSGGDVLVLPASSYRQPAWNDERKVLDPLGRYLAPDYVADDSLVVDGTAVAGEDPRARAALAALDAGTPEAAATELAALGVAVVVVDLEAAAALSADVPEVAGQVLVDGPGLRVVRLGGVEADPAPRSWVVALVLAWAAYLGGPAVVCVLALATGARATARRVRRKSA</sequence>
<evidence type="ECO:0000313" key="3">
    <source>
        <dbReference type="EMBL" id="MEQ7846579.1"/>
    </source>
</evidence>
<feature type="transmembrane region" description="Helical" evidence="2">
    <location>
        <begin position="137"/>
        <end position="162"/>
    </location>
</feature>
<evidence type="ECO:0000313" key="4">
    <source>
        <dbReference type="Proteomes" id="UP001482520"/>
    </source>
</evidence>
<dbReference type="RefSeq" id="WP_349803937.1">
    <property type="nucleotide sequence ID" value="NZ_JBEGDP010000003.1"/>
</dbReference>
<feature type="compositionally biased region" description="Basic and acidic residues" evidence="1">
    <location>
        <begin position="1"/>
        <end position="16"/>
    </location>
</feature>
<name>A0ABV1NVN8_9ACTN</name>
<feature type="region of interest" description="Disordered" evidence="1">
    <location>
        <begin position="1"/>
        <end position="23"/>
    </location>
</feature>
<comment type="caution">
    <text evidence="3">The sequence shown here is derived from an EMBL/GenBank/DDBJ whole genome shotgun (WGS) entry which is preliminary data.</text>
</comment>
<feature type="transmembrane region" description="Helical" evidence="2">
    <location>
        <begin position="274"/>
        <end position="295"/>
    </location>
</feature>
<feature type="transmembrane region" description="Helical" evidence="2">
    <location>
        <begin position="343"/>
        <end position="369"/>
    </location>
</feature>
<keyword evidence="4" id="KW-1185">Reference proteome</keyword>
<keyword evidence="2" id="KW-1133">Transmembrane helix</keyword>
<evidence type="ECO:0000256" key="1">
    <source>
        <dbReference type="SAM" id="MobiDB-lite"/>
    </source>
</evidence>
<accession>A0ABV1NVN8</accession>
<evidence type="ECO:0008006" key="5">
    <source>
        <dbReference type="Google" id="ProtNLM"/>
    </source>
</evidence>
<reference evidence="3 4" key="1">
    <citation type="submission" date="2024-02" db="EMBL/GenBank/DDBJ databases">
        <title>Full genome sequence of Nocardioides kribbensis.</title>
        <authorList>
            <person name="Poletto B.L."/>
            <person name="Silva G."/>
            <person name="Galante D."/>
            <person name="Campos K.R."/>
            <person name="Santos M.B.N."/>
            <person name="Sacchi C.T."/>
        </authorList>
    </citation>
    <scope>NUCLEOTIDE SEQUENCE [LARGE SCALE GENOMIC DNA]</scope>
    <source>
        <strain evidence="3 4">O4R</strain>
    </source>
</reference>
<organism evidence="3 4">
    <name type="scientific">Nocardioides kribbensis</name>
    <dbReference type="NCBI Taxonomy" id="305517"/>
    <lineage>
        <taxon>Bacteria</taxon>
        <taxon>Bacillati</taxon>
        <taxon>Actinomycetota</taxon>
        <taxon>Actinomycetes</taxon>
        <taxon>Propionibacteriales</taxon>
        <taxon>Nocardioidaceae</taxon>
        <taxon>Nocardioides</taxon>
    </lineage>
</organism>
<keyword evidence="2" id="KW-0812">Transmembrane</keyword>